<name>A0A183EPZ3_9BILA</name>
<evidence type="ECO:0000313" key="2">
    <source>
        <dbReference type="EMBL" id="VDN40887.1"/>
    </source>
</evidence>
<evidence type="ECO:0000256" key="1">
    <source>
        <dbReference type="SAM" id="Coils"/>
    </source>
</evidence>
<feature type="coiled-coil region" evidence="1">
    <location>
        <begin position="26"/>
        <end position="53"/>
    </location>
</feature>
<keyword evidence="3" id="KW-1185">Reference proteome</keyword>
<keyword evidence="1" id="KW-0175">Coiled coil</keyword>
<reference evidence="4" key="1">
    <citation type="submission" date="2016-06" db="UniProtKB">
        <authorList>
            <consortium name="WormBaseParasite"/>
        </authorList>
    </citation>
    <scope>IDENTIFICATION</scope>
</reference>
<protein>
    <submittedName>
        <fullName evidence="4">SRP54_N domain-containing protein</fullName>
    </submittedName>
</protein>
<accession>A0A183EPZ3</accession>
<evidence type="ECO:0000313" key="4">
    <source>
        <dbReference type="WBParaSite" id="GPUH_0002306201-mRNA-1"/>
    </source>
</evidence>
<sequence>MDELEKGLVTGFIGNAVALFESDLRRGLQEGELAELLDEIEKKEQNMFGKRTEKYAHSVEIKHAADKVYVYLSHVFLLTEQVFSKIQIPIL</sequence>
<dbReference type="AlphaFoldDB" id="A0A183EPZ3"/>
<dbReference type="EMBL" id="UYRT01096631">
    <property type="protein sequence ID" value="VDN40887.1"/>
    <property type="molecule type" value="Genomic_DNA"/>
</dbReference>
<evidence type="ECO:0000313" key="3">
    <source>
        <dbReference type="Proteomes" id="UP000271098"/>
    </source>
</evidence>
<dbReference type="WBParaSite" id="GPUH_0002306201-mRNA-1">
    <property type="protein sequence ID" value="GPUH_0002306201-mRNA-1"/>
    <property type="gene ID" value="GPUH_0002306201"/>
</dbReference>
<proteinExistence type="predicted"/>
<dbReference type="Proteomes" id="UP000271098">
    <property type="component" value="Unassembled WGS sequence"/>
</dbReference>
<reference evidence="2 3" key="2">
    <citation type="submission" date="2018-11" db="EMBL/GenBank/DDBJ databases">
        <authorList>
            <consortium name="Pathogen Informatics"/>
        </authorList>
    </citation>
    <scope>NUCLEOTIDE SEQUENCE [LARGE SCALE GENOMIC DNA]</scope>
</reference>
<gene>
    <name evidence="2" type="ORF">GPUH_LOCUS23036</name>
</gene>
<organism evidence="4">
    <name type="scientific">Gongylonema pulchrum</name>
    <dbReference type="NCBI Taxonomy" id="637853"/>
    <lineage>
        <taxon>Eukaryota</taxon>
        <taxon>Metazoa</taxon>
        <taxon>Ecdysozoa</taxon>
        <taxon>Nematoda</taxon>
        <taxon>Chromadorea</taxon>
        <taxon>Rhabditida</taxon>
        <taxon>Spirurina</taxon>
        <taxon>Spiruromorpha</taxon>
        <taxon>Spiruroidea</taxon>
        <taxon>Gongylonematidae</taxon>
        <taxon>Gongylonema</taxon>
    </lineage>
</organism>